<comment type="similarity">
    <text evidence="1 4">Belongs to the bacterial flagellin family.</text>
</comment>
<accession>A0A1T1H994</accession>
<dbReference type="InterPro" id="IPR042187">
    <property type="entry name" value="Flagellin_C_sub2"/>
</dbReference>
<gene>
    <name evidence="7" type="ORF">BTA35_0213785</name>
</gene>
<dbReference type="SUPFAM" id="SSF64518">
    <property type="entry name" value="Phase 1 flagellin"/>
    <property type="match status" value="1"/>
</dbReference>
<evidence type="ECO:0000256" key="2">
    <source>
        <dbReference type="ARBA" id="ARBA00022525"/>
    </source>
</evidence>
<dbReference type="Pfam" id="PF00669">
    <property type="entry name" value="Flagellin_N"/>
    <property type="match status" value="1"/>
</dbReference>
<dbReference type="Gene3D" id="1.20.1330.10">
    <property type="entry name" value="f41 fragment of flagellin, N-terminal domain"/>
    <property type="match status" value="2"/>
</dbReference>
<keyword evidence="2 4" id="KW-0964">Secreted</keyword>
<evidence type="ECO:0000313" key="7">
    <source>
        <dbReference type="EMBL" id="OOV86287.1"/>
    </source>
</evidence>
<name>A0A1T1H994_OCELI</name>
<dbReference type="EMBL" id="MTSD02000007">
    <property type="protein sequence ID" value="OOV86287.1"/>
    <property type="molecule type" value="Genomic_DNA"/>
</dbReference>
<dbReference type="InterPro" id="IPR001029">
    <property type="entry name" value="Flagellin_N"/>
</dbReference>
<evidence type="ECO:0000259" key="6">
    <source>
        <dbReference type="Pfam" id="PF00700"/>
    </source>
</evidence>
<dbReference type="AlphaFoldDB" id="A0A1T1H994"/>
<evidence type="ECO:0000259" key="5">
    <source>
        <dbReference type="Pfam" id="PF00669"/>
    </source>
</evidence>
<protein>
    <recommendedName>
        <fullName evidence="4">Flagellin</fullName>
    </recommendedName>
</protein>
<feature type="domain" description="Flagellin C-terminal" evidence="6">
    <location>
        <begin position="452"/>
        <end position="537"/>
    </location>
</feature>
<evidence type="ECO:0000313" key="8">
    <source>
        <dbReference type="Proteomes" id="UP000190064"/>
    </source>
</evidence>
<dbReference type="STRING" id="966.BTA35_0213785"/>
<comment type="subcellular location">
    <subcellularLocation>
        <location evidence="4">Secreted</location>
    </subcellularLocation>
    <subcellularLocation>
        <location evidence="4">Bacterial flagellum</location>
    </subcellularLocation>
</comment>
<dbReference type="GO" id="GO:0009288">
    <property type="term" value="C:bacterial-type flagellum"/>
    <property type="evidence" value="ECO:0007669"/>
    <property type="project" value="UniProtKB-SubCell"/>
</dbReference>
<dbReference type="InterPro" id="IPR046358">
    <property type="entry name" value="Flagellin_C"/>
</dbReference>
<dbReference type="NCBIfam" id="NF033876">
    <property type="entry name" value="flagella_HExxH"/>
    <property type="match status" value="1"/>
</dbReference>
<comment type="function">
    <text evidence="4">Flagellin is the subunit protein which polymerizes to form the filaments of bacterial flagella.</text>
</comment>
<reference evidence="7" key="1">
    <citation type="submission" date="2017-02" db="EMBL/GenBank/DDBJ databases">
        <title>Draft Genome Sequence of the Salt Water Bacterium Oceanospirillum linum ATCC 11336.</title>
        <authorList>
            <person name="Trachtenberg A.M."/>
            <person name="Carney J.G."/>
            <person name="Linnane J.D."/>
            <person name="Rheaume B.A."/>
            <person name="Pitts N.L."/>
            <person name="Mykles D.L."/>
            <person name="Maclea K.S."/>
        </authorList>
    </citation>
    <scope>NUCLEOTIDE SEQUENCE [LARGE SCALE GENOMIC DNA]</scope>
    <source>
        <strain evidence="7">ATCC 11336</strain>
    </source>
</reference>
<proteinExistence type="inferred from homology"/>
<dbReference type="PRINTS" id="PR00207">
    <property type="entry name" value="FLAGELLIN"/>
</dbReference>
<dbReference type="Proteomes" id="UP000190064">
    <property type="component" value="Unassembled WGS sequence"/>
</dbReference>
<comment type="caution">
    <text evidence="7">The sequence shown here is derived from an EMBL/GenBank/DDBJ whole genome shotgun (WGS) entry which is preliminary data.</text>
</comment>
<evidence type="ECO:0000256" key="1">
    <source>
        <dbReference type="ARBA" id="ARBA00005709"/>
    </source>
</evidence>
<keyword evidence="8" id="KW-1185">Reference proteome</keyword>
<organism evidence="7 8">
    <name type="scientific">Oceanospirillum linum</name>
    <dbReference type="NCBI Taxonomy" id="966"/>
    <lineage>
        <taxon>Bacteria</taxon>
        <taxon>Pseudomonadati</taxon>
        <taxon>Pseudomonadota</taxon>
        <taxon>Gammaproteobacteria</taxon>
        <taxon>Oceanospirillales</taxon>
        <taxon>Oceanospirillaceae</taxon>
        <taxon>Oceanospirillum</taxon>
    </lineage>
</organism>
<dbReference type="GO" id="GO:0005198">
    <property type="term" value="F:structural molecule activity"/>
    <property type="evidence" value="ECO:0007669"/>
    <property type="project" value="UniProtKB-UniRule"/>
</dbReference>
<sequence length="538" mass="57137">MLFVNTNVSALKGMNFMSRVTERMNLSFEQLSSGSRINSAKDDAAGLQIANRLETQIIGTNQATRNIQDGISALQIADGAMDEITNITQRMRQLAVQMSSNTLSQEDRDGAQLEIEELINAANGIAESANLGGDTPLLEGPDVNFTANSDADIFARVTGMMEQAEANIKAHYGLVGDGEDTFQMLISNHDGAGNVVAFVTSAAGDVISMTLDRDDFNGSISNIDRIIEHEMVHAVMGNQITAAMPKWFTEGTAELIHGADDRLVVDVAGDPAALMAGWNPSSAANSADYSRAYVAARMLHDDLKSAGHSGGMSALMQTMADGDTLDSGLQKLLGISQADFETRVANEGASYIESMDLTNDDLGGIGALDSDAMGTRNAEDAVGDAFSYAEQPLEGFKLDWSAAGFKPDEKKTFQLQTGSNAGEQSSFSIRGGTAERLGLAGVNVSANARGSIAITDKALKNIHEIRREIAGTMAELESMQRNNTAMVINTSDAKSRIKDTDFAAATSELTRNQIIQQASSTILAQANQTPNIALSLLS</sequence>
<dbReference type="GO" id="GO:0005576">
    <property type="term" value="C:extracellular region"/>
    <property type="evidence" value="ECO:0007669"/>
    <property type="project" value="UniProtKB-SubCell"/>
</dbReference>
<evidence type="ECO:0000256" key="3">
    <source>
        <dbReference type="ARBA" id="ARBA00023143"/>
    </source>
</evidence>
<dbReference type="PANTHER" id="PTHR42792:SF2">
    <property type="entry name" value="FLAGELLIN"/>
    <property type="match status" value="1"/>
</dbReference>
<evidence type="ECO:0000256" key="4">
    <source>
        <dbReference type="RuleBase" id="RU362073"/>
    </source>
</evidence>
<dbReference type="Gene3D" id="6.10.10.10">
    <property type="entry name" value="Flagellar export chaperone, C-terminal domain"/>
    <property type="match status" value="1"/>
</dbReference>
<dbReference type="InterPro" id="IPR001492">
    <property type="entry name" value="Flagellin"/>
</dbReference>
<feature type="domain" description="Flagellin N-terminal" evidence="5">
    <location>
        <begin position="4"/>
        <end position="134"/>
    </location>
</feature>
<dbReference type="Pfam" id="PF00700">
    <property type="entry name" value="Flagellin_C"/>
    <property type="match status" value="1"/>
</dbReference>
<dbReference type="PANTHER" id="PTHR42792">
    <property type="entry name" value="FLAGELLIN"/>
    <property type="match status" value="1"/>
</dbReference>
<keyword evidence="3 4" id="KW-0975">Bacterial flagellum</keyword>